<protein>
    <recommendedName>
        <fullName evidence="3">Ubiquitin-like protease family profile domain-containing protein</fullName>
    </recommendedName>
</protein>
<dbReference type="PANTHER" id="PTHR36055:SF1">
    <property type="entry name" value="C2H2-LIKE ZINC FINGER PROTEIN"/>
    <property type="match status" value="1"/>
</dbReference>
<name>A0AAD8IQG7_9APIA</name>
<comment type="caution">
    <text evidence="1">The sequence shown here is derived from an EMBL/GenBank/DDBJ whole genome shotgun (WGS) entry which is preliminary data.</text>
</comment>
<dbReference type="Proteomes" id="UP001237642">
    <property type="component" value="Unassembled WGS sequence"/>
</dbReference>
<dbReference type="AlphaFoldDB" id="A0AAD8IQG7"/>
<gene>
    <name evidence="1" type="ORF">POM88_017511</name>
</gene>
<reference evidence="1" key="1">
    <citation type="submission" date="2023-02" db="EMBL/GenBank/DDBJ databases">
        <title>Genome of toxic invasive species Heracleum sosnowskyi carries increased number of genes despite the absence of recent whole-genome duplications.</title>
        <authorList>
            <person name="Schelkunov M."/>
            <person name="Shtratnikova V."/>
            <person name="Makarenko M."/>
            <person name="Klepikova A."/>
            <person name="Omelchenko D."/>
            <person name="Novikova G."/>
            <person name="Obukhova E."/>
            <person name="Bogdanov V."/>
            <person name="Penin A."/>
            <person name="Logacheva M."/>
        </authorList>
    </citation>
    <scope>NUCLEOTIDE SEQUENCE</scope>
    <source>
        <strain evidence="1">Hsosn_3</strain>
        <tissue evidence="1">Leaf</tissue>
    </source>
</reference>
<accession>A0AAD8IQG7</accession>
<reference evidence="1" key="2">
    <citation type="submission" date="2023-05" db="EMBL/GenBank/DDBJ databases">
        <authorList>
            <person name="Schelkunov M.I."/>
        </authorList>
    </citation>
    <scope>NUCLEOTIDE SEQUENCE</scope>
    <source>
        <strain evidence="1">Hsosn_3</strain>
        <tissue evidence="1">Leaf</tissue>
    </source>
</reference>
<evidence type="ECO:0000313" key="2">
    <source>
        <dbReference type="Proteomes" id="UP001237642"/>
    </source>
</evidence>
<evidence type="ECO:0008006" key="3">
    <source>
        <dbReference type="Google" id="ProtNLM"/>
    </source>
</evidence>
<evidence type="ECO:0000313" key="1">
    <source>
        <dbReference type="EMBL" id="KAK1389333.1"/>
    </source>
</evidence>
<keyword evidence="2" id="KW-1185">Reference proteome</keyword>
<organism evidence="1 2">
    <name type="scientific">Heracleum sosnowskyi</name>
    <dbReference type="NCBI Taxonomy" id="360622"/>
    <lineage>
        <taxon>Eukaryota</taxon>
        <taxon>Viridiplantae</taxon>
        <taxon>Streptophyta</taxon>
        <taxon>Embryophyta</taxon>
        <taxon>Tracheophyta</taxon>
        <taxon>Spermatophyta</taxon>
        <taxon>Magnoliopsida</taxon>
        <taxon>eudicotyledons</taxon>
        <taxon>Gunneridae</taxon>
        <taxon>Pentapetalae</taxon>
        <taxon>asterids</taxon>
        <taxon>campanulids</taxon>
        <taxon>Apiales</taxon>
        <taxon>Apiaceae</taxon>
        <taxon>Apioideae</taxon>
        <taxon>apioid superclade</taxon>
        <taxon>Tordylieae</taxon>
        <taxon>Tordyliinae</taxon>
        <taxon>Heracleum</taxon>
    </lineage>
</organism>
<proteinExistence type="predicted"/>
<dbReference type="EMBL" id="JAUIZM010000004">
    <property type="protein sequence ID" value="KAK1389333.1"/>
    <property type="molecule type" value="Genomic_DNA"/>
</dbReference>
<sequence length="235" mass="26436">MIVGGLSGKECDVCELAGVVTAEAFLLRMCLEFREGVSRKPPSLIQRTHAKKSSWLAIANTFEGSDAELSFDEAKEIVSFDDVVLEEVTGSSIIKALASFIYKPGFFALSQVYQKAGSLLLHPSWDIIDNIAYWNDIETMYGGVPFSLHTLFVKFLRDENISCWKEVAALKPAFVEMEWQTKENGVDCGIFVMRHILTWADVGTRGLVDFPQKKFKSTSWRNSGKYIVIRFSQAR</sequence>
<dbReference type="PANTHER" id="PTHR36055">
    <property type="entry name" value="C2H2-LIKE ZINC FINGER PROTEIN"/>
    <property type="match status" value="1"/>
</dbReference>